<evidence type="ECO:0000313" key="2">
    <source>
        <dbReference type="Proteomes" id="UP000789759"/>
    </source>
</evidence>
<organism evidence="1 2">
    <name type="scientific">Cetraspora pellucida</name>
    <dbReference type="NCBI Taxonomy" id="1433469"/>
    <lineage>
        <taxon>Eukaryota</taxon>
        <taxon>Fungi</taxon>
        <taxon>Fungi incertae sedis</taxon>
        <taxon>Mucoromycota</taxon>
        <taxon>Glomeromycotina</taxon>
        <taxon>Glomeromycetes</taxon>
        <taxon>Diversisporales</taxon>
        <taxon>Gigasporaceae</taxon>
        <taxon>Cetraspora</taxon>
    </lineage>
</organism>
<reference evidence="1" key="1">
    <citation type="submission" date="2021-06" db="EMBL/GenBank/DDBJ databases">
        <authorList>
            <person name="Kallberg Y."/>
            <person name="Tangrot J."/>
            <person name="Rosling A."/>
        </authorList>
    </citation>
    <scope>NUCLEOTIDE SEQUENCE</scope>
    <source>
        <strain evidence="1">FL966</strain>
    </source>
</reference>
<gene>
    <name evidence="1" type="ORF">CPELLU_LOCUS13257</name>
</gene>
<name>A0A9N9NF59_9GLOM</name>
<dbReference type="Proteomes" id="UP000789759">
    <property type="component" value="Unassembled WGS sequence"/>
</dbReference>
<evidence type="ECO:0000313" key="1">
    <source>
        <dbReference type="EMBL" id="CAG8727266.1"/>
    </source>
</evidence>
<comment type="caution">
    <text evidence="1">The sequence shown here is derived from an EMBL/GenBank/DDBJ whole genome shotgun (WGS) entry which is preliminary data.</text>
</comment>
<feature type="non-terminal residue" evidence="1">
    <location>
        <position position="330"/>
    </location>
</feature>
<dbReference type="EMBL" id="CAJVQA010013846">
    <property type="protein sequence ID" value="CAG8727266.1"/>
    <property type="molecule type" value="Genomic_DNA"/>
</dbReference>
<keyword evidence="2" id="KW-1185">Reference proteome</keyword>
<dbReference type="AlphaFoldDB" id="A0A9N9NF59"/>
<dbReference type="OrthoDB" id="2416887at2759"/>
<protein>
    <submittedName>
        <fullName evidence="1">20210_t:CDS:1</fullName>
    </submittedName>
</protein>
<sequence>MSYNSLQVTSDYYGQQSDPLRLDNLLDLFKKCKIKYGFNATYLMSLLGEAVKKDNAKKWIEKYFKQDFKTLQIISQDKLVPLYEIFEKSIRCEIESILGIKNENKILMTGITQIIKNTRYYHISFPDRLNSSNYLIFAKIVRINGKQNYAIDTVFVKIQSATKTGFLAIVENLGKIEKVDPVELQIMWILIGLPNEIDFFSIHTRKLSVLRVEHREIEPNERSISLDIPENCSKTLIMALSFEFLLNRDKVTNQGKKIKLNIENKVCSEELLPESSEFGGGDDDLSDTSEESQGYDIKHSLYSCIFVPEDDFIEADISNNRTKYINMKAM</sequence>
<accession>A0A9N9NF59</accession>
<proteinExistence type="predicted"/>